<dbReference type="InParanoid" id="A0A401G696"/>
<feature type="region of interest" description="Disordered" evidence="1">
    <location>
        <begin position="227"/>
        <end position="277"/>
    </location>
</feature>
<feature type="region of interest" description="Disordered" evidence="1">
    <location>
        <begin position="1"/>
        <end position="30"/>
    </location>
</feature>
<dbReference type="EMBL" id="BFAD01000001">
    <property type="protein sequence ID" value="GBE77674.1"/>
    <property type="molecule type" value="Genomic_DNA"/>
</dbReference>
<feature type="compositionally biased region" description="Polar residues" evidence="1">
    <location>
        <begin position="1"/>
        <end position="25"/>
    </location>
</feature>
<evidence type="ECO:0000313" key="3">
    <source>
        <dbReference type="Proteomes" id="UP000287166"/>
    </source>
</evidence>
<sequence length="430" mass="46872">MNTTLQPHLSSPSKPLTDTKPSTNMGHDPSTIRAFKTHLHRRSSRIERWVEEQHTITSDVEEEELGGVPTVCHPYLAYPHLSVPSLLIQDDKSSTGGDGFLDQPATKMAKRVSDAKSSSFPPGNEPSTPPKGSPARQIPNASRPTSPLRGLQLPFGSRRHLNSVPDVPRVHSPASSALSRQDPSNRHAPGSSISTTYSQPRVFSLDTPPRQQPPWKMKRRAVMGHFASPSDTERASDAYPPRPSTSSSVTQSSTTTQTRTSLDTPTTPRKWDLGSVRGHPPSVFLNSASSLWSLPVDATHLNDPPDSTKVLAQDKDKHSTVRIPLSLKMPIGSMASHGSVPGILGTPKSRKKRKLIVSGIPLNDESRFEAVKKWCESFGELNSITRAPSGDLYIDFRKAEVADTVCRLQARVYISGVGSVGLSWFTGKKP</sequence>
<dbReference type="RefSeq" id="XP_027608587.1">
    <property type="nucleotide sequence ID" value="XM_027752786.1"/>
</dbReference>
<gene>
    <name evidence="2" type="ORF">SCP_0105550</name>
</gene>
<dbReference type="Proteomes" id="UP000287166">
    <property type="component" value="Unassembled WGS sequence"/>
</dbReference>
<proteinExistence type="predicted"/>
<accession>A0A401G696</accession>
<dbReference type="AlphaFoldDB" id="A0A401G696"/>
<feature type="compositionally biased region" description="Polar residues" evidence="1">
    <location>
        <begin position="173"/>
        <end position="182"/>
    </location>
</feature>
<feature type="compositionally biased region" description="Polar residues" evidence="1">
    <location>
        <begin position="191"/>
        <end position="201"/>
    </location>
</feature>
<dbReference type="STRING" id="139825.A0A401G696"/>
<evidence type="ECO:0000313" key="2">
    <source>
        <dbReference type="EMBL" id="GBE77674.1"/>
    </source>
</evidence>
<evidence type="ECO:0000256" key="1">
    <source>
        <dbReference type="SAM" id="MobiDB-lite"/>
    </source>
</evidence>
<keyword evidence="3" id="KW-1185">Reference proteome</keyword>
<organism evidence="2 3">
    <name type="scientific">Sparassis crispa</name>
    <dbReference type="NCBI Taxonomy" id="139825"/>
    <lineage>
        <taxon>Eukaryota</taxon>
        <taxon>Fungi</taxon>
        <taxon>Dikarya</taxon>
        <taxon>Basidiomycota</taxon>
        <taxon>Agaricomycotina</taxon>
        <taxon>Agaricomycetes</taxon>
        <taxon>Polyporales</taxon>
        <taxon>Sparassidaceae</taxon>
        <taxon>Sparassis</taxon>
    </lineage>
</organism>
<comment type="caution">
    <text evidence="2">The sequence shown here is derived from an EMBL/GenBank/DDBJ whole genome shotgun (WGS) entry which is preliminary data.</text>
</comment>
<dbReference type="GeneID" id="38774591"/>
<protein>
    <submittedName>
        <fullName evidence="2">Uncharacterized protein</fullName>
    </submittedName>
</protein>
<reference evidence="2 3" key="1">
    <citation type="journal article" date="2018" name="Sci. Rep.">
        <title>Genome sequence of the cauliflower mushroom Sparassis crispa (Hanabiratake) and its association with beneficial usage.</title>
        <authorList>
            <person name="Kiyama R."/>
            <person name="Furutani Y."/>
            <person name="Kawaguchi K."/>
            <person name="Nakanishi T."/>
        </authorList>
    </citation>
    <scope>NUCLEOTIDE SEQUENCE [LARGE SCALE GENOMIC DNA]</scope>
</reference>
<dbReference type="OrthoDB" id="3071736at2759"/>
<feature type="compositionally biased region" description="Pro residues" evidence="1">
    <location>
        <begin position="123"/>
        <end position="132"/>
    </location>
</feature>
<feature type="compositionally biased region" description="Low complexity" evidence="1">
    <location>
        <begin position="244"/>
        <end position="268"/>
    </location>
</feature>
<name>A0A401G696_9APHY</name>
<feature type="region of interest" description="Disordered" evidence="1">
    <location>
        <begin position="94"/>
        <end position="215"/>
    </location>
</feature>